<comment type="caution">
    <text evidence="1">The sequence shown here is derived from an EMBL/GenBank/DDBJ whole genome shotgun (WGS) entry which is preliminary data.</text>
</comment>
<evidence type="ECO:0000313" key="2">
    <source>
        <dbReference type="Proteomes" id="UP000540423"/>
    </source>
</evidence>
<dbReference type="RefSeq" id="WP_185027514.1">
    <property type="nucleotide sequence ID" value="NZ_BNBN01000002.1"/>
</dbReference>
<keyword evidence="2" id="KW-1185">Reference proteome</keyword>
<name>A0A7X0HEH1_9ACTN</name>
<sequence length="319" mass="33207">MTPMNLVELYDIPDAVLPREPRLGGSCVAVPADRLASLARSGPAVLGLRPGLAGTDGFTASLLKELRALVGLPDGHSCLLVPVVPQTLAQQFGREKWAMAHDVVPRPVAGAARPSGAAGPGGWSAADLTGSSWPLAEGLLAELDVAAFCPGALLGVVPGSTVLTLSPRAAEAARGEEDSGPFGVRALLDADAPGTPRPSASDLMMLAHGVRTLAESHPERLEDEVGARLALVRARTAGRSWLAGPPYRRGRDLACVLPTTLSPAAVRELVEYLESRALVYGLADPDLPTALRVGLGRTCDDDDLVRLTGLLDVLLEEAR</sequence>
<dbReference type="InterPro" id="IPR015424">
    <property type="entry name" value="PyrdxlP-dep_Trfase"/>
</dbReference>
<organism evidence="1 2">
    <name type="scientific">Streptomyces candidus</name>
    <dbReference type="NCBI Taxonomy" id="67283"/>
    <lineage>
        <taxon>Bacteria</taxon>
        <taxon>Bacillati</taxon>
        <taxon>Actinomycetota</taxon>
        <taxon>Actinomycetes</taxon>
        <taxon>Kitasatosporales</taxon>
        <taxon>Streptomycetaceae</taxon>
        <taxon>Streptomyces</taxon>
    </lineage>
</organism>
<protein>
    <submittedName>
        <fullName evidence="1">Uncharacterized protein</fullName>
    </submittedName>
</protein>
<dbReference type="AlphaFoldDB" id="A0A7X0HEH1"/>
<evidence type="ECO:0000313" key="1">
    <source>
        <dbReference type="EMBL" id="MBB6434708.1"/>
    </source>
</evidence>
<dbReference type="SUPFAM" id="SSF53383">
    <property type="entry name" value="PLP-dependent transferases"/>
    <property type="match status" value="1"/>
</dbReference>
<reference evidence="1 2" key="1">
    <citation type="submission" date="2020-08" db="EMBL/GenBank/DDBJ databases">
        <title>Genomic Encyclopedia of Type Strains, Phase IV (KMG-IV): sequencing the most valuable type-strain genomes for metagenomic binning, comparative biology and taxonomic classification.</title>
        <authorList>
            <person name="Goeker M."/>
        </authorList>
    </citation>
    <scope>NUCLEOTIDE SEQUENCE [LARGE SCALE GENOMIC DNA]</scope>
    <source>
        <strain evidence="1 2">DSM 40141</strain>
    </source>
</reference>
<dbReference type="Proteomes" id="UP000540423">
    <property type="component" value="Unassembled WGS sequence"/>
</dbReference>
<accession>A0A7X0HEH1</accession>
<proteinExistence type="predicted"/>
<dbReference type="EMBL" id="JACHEM010000002">
    <property type="protein sequence ID" value="MBB6434708.1"/>
    <property type="molecule type" value="Genomic_DNA"/>
</dbReference>
<gene>
    <name evidence="1" type="ORF">HNQ79_001156</name>
</gene>